<gene>
    <name evidence="2" type="ORF">LPJ61_001350</name>
</gene>
<protein>
    <recommendedName>
        <fullName evidence="1">Oxidoreductase-like domain-containing protein</fullName>
    </recommendedName>
</protein>
<dbReference type="InterPro" id="IPR019180">
    <property type="entry name" value="Oxidoreductase-like_N"/>
</dbReference>
<sequence length="128" mass="14314">MARALIRTLALGWAGRGRRLLSARAPGAAGPDVEAMMRALPPKPEPPSNDDCCMSGCEFCVWDLYDEDMREYRKQAELARAVLEARGRPVPRQLRPESLRDAVDPAMRAFLDMERAMAARIQQEGDND</sequence>
<evidence type="ECO:0000259" key="1">
    <source>
        <dbReference type="Pfam" id="PF09791"/>
    </source>
</evidence>
<dbReference type="Pfam" id="PF09791">
    <property type="entry name" value="Oxidored-like"/>
    <property type="match status" value="1"/>
</dbReference>
<proteinExistence type="predicted"/>
<reference evidence="2" key="1">
    <citation type="submission" date="2022-07" db="EMBL/GenBank/DDBJ databases">
        <title>Phylogenomic reconstructions and comparative analyses of Kickxellomycotina fungi.</title>
        <authorList>
            <person name="Reynolds N.K."/>
            <person name="Stajich J.E."/>
            <person name="Barry K."/>
            <person name="Grigoriev I.V."/>
            <person name="Crous P."/>
            <person name="Smith M.E."/>
        </authorList>
    </citation>
    <scope>NUCLEOTIDE SEQUENCE</scope>
    <source>
        <strain evidence="2">BCRC 34381</strain>
    </source>
</reference>
<feature type="domain" description="Oxidoreductase-like" evidence="1">
    <location>
        <begin position="40"/>
        <end position="80"/>
    </location>
</feature>
<dbReference type="AlphaFoldDB" id="A0A9W7YEH7"/>
<dbReference type="PANTHER" id="PTHR21193:SF3">
    <property type="entry name" value="OXIDOREDUCTASE-LIKE DOMAIN-CONTAINING PROTEIN 1"/>
    <property type="match status" value="1"/>
</dbReference>
<dbReference type="InterPro" id="IPR039251">
    <property type="entry name" value="OXLD1"/>
</dbReference>
<comment type="caution">
    <text evidence="2">The sequence shown here is derived from an EMBL/GenBank/DDBJ whole genome shotgun (WGS) entry which is preliminary data.</text>
</comment>
<dbReference type="Proteomes" id="UP001143981">
    <property type="component" value="Unassembled WGS sequence"/>
</dbReference>
<evidence type="ECO:0000313" key="2">
    <source>
        <dbReference type="EMBL" id="KAJ1733869.1"/>
    </source>
</evidence>
<evidence type="ECO:0000313" key="3">
    <source>
        <dbReference type="Proteomes" id="UP001143981"/>
    </source>
</evidence>
<keyword evidence="3" id="KW-1185">Reference proteome</keyword>
<dbReference type="EMBL" id="JANBOI010000110">
    <property type="protein sequence ID" value="KAJ1733869.1"/>
    <property type="molecule type" value="Genomic_DNA"/>
</dbReference>
<accession>A0A9W7YEH7</accession>
<organism evidence="2 3">
    <name type="scientific">Coemansia biformis</name>
    <dbReference type="NCBI Taxonomy" id="1286918"/>
    <lineage>
        <taxon>Eukaryota</taxon>
        <taxon>Fungi</taxon>
        <taxon>Fungi incertae sedis</taxon>
        <taxon>Zoopagomycota</taxon>
        <taxon>Kickxellomycotina</taxon>
        <taxon>Kickxellomycetes</taxon>
        <taxon>Kickxellales</taxon>
        <taxon>Kickxellaceae</taxon>
        <taxon>Coemansia</taxon>
    </lineage>
</organism>
<dbReference type="GO" id="GO:0005739">
    <property type="term" value="C:mitochondrion"/>
    <property type="evidence" value="ECO:0007669"/>
    <property type="project" value="TreeGrafter"/>
</dbReference>
<dbReference type="PANTHER" id="PTHR21193">
    <property type="entry name" value="OXIDOREDUCTASE-LIKE DOMAIN-CONTAINING PROTEIN 1"/>
    <property type="match status" value="1"/>
</dbReference>
<name>A0A9W7YEH7_9FUNG</name>
<dbReference type="OrthoDB" id="10064411at2759"/>